<evidence type="ECO:0000256" key="4">
    <source>
        <dbReference type="ARBA" id="ARBA00022801"/>
    </source>
</evidence>
<evidence type="ECO:0000256" key="5">
    <source>
        <dbReference type="ARBA" id="ARBA00023295"/>
    </source>
</evidence>
<accession>A0A1B2IWH5</accession>
<keyword evidence="8" id="KW-1185">Reference proteome</keyword>
<dbReference type="PANTHER" id="PTHR30480:SF13">
    <property type="entry name" value="BETA-HEXOSAMINIDASE"/>
    <property type="match status" value="1"/>
</dbReference>
<dbReference type="STRING" id="240427.AYR62_12780"/>
<dbReference type="KEGG" id="lpd:AYR62_12780"/>
<dbReference type="InterPro" id="IPR036962">
    <property type="entry name" value="Glyco_hydro_3_N_sf"/>
</dbReference>
<dbReference type="Pfam" id="PF00933">
    <property type="entry name" value="Glyco_hydro_3"/>
    <property type="match status" value="1"/>
</dbReference>
<protein>
    <recommendedName>
        <fullName evidence="3">beta-N-acetylhexosaminidase</fullName>
        <ecNumber evidence="3">3.2.1.52</ecNumber>
    </recommendedName>
</protein>
<organism evidence="7 8">
    <name type="scientific">Secundilactobacillus paracollinoides</name>
    <dbReference type="NCBI Taxonomy" id="240427"/>
    <lineage>
        <taxon>Bacteria</taxon>
        <taxon>Bacillati</taxon>
        <taxon>Bacillota</taxon>
        <taxon>Bacilli</taxon>
        <taxon>Lactobacillales</taxon>
        <taxon>Lactobacillaceae</taxon>
        <taxon>Secundilactobacillus</taxon>
    </lineage>
</organism>
<feature type="domain" description="Glycoside hydrolase family 3 N-terminal" evidence="6">
    <location>
        <begin position="50"/>
        <end position="366"/>
    </location>
</feature>
<dbReference type="SUPFAM" id="SSF51445">
    <property type="entry name" value="(Trans)glycosidases"/>
    <property type="match status" value="1"/>
</dbReference>
<dbReference type="GO" id="GO:0004563">
    <property type="term" value="F:beta-N-acetylhexosaminidase activity"/>
    <property type="evidence" value="ECO:0007669"/>
    <property type="project" value="UniProtKB-EC"/>
</dbReference>
<dbReference type="InterPro" id="IPR001764">
    <property type="entry name" value="Glyco_hydro_3_N"/>
</dbReference>
<keyword evidence="4" id="KW-0378">Hydrolase</keyword>
<comment type="similarity">
    <text evidence="2">Belongs to the glycosyl hydrolase 3 family.</text>
</comment>
<evidence type="ECO:0000256" key="2">
    <source>
        <dbReference type="ARBA" id="ARBA00005336"/>
    </source>
</evidence>
<dbReference type="EMBL" id="CP014924">
    <property type="protein sequence ID" value="ANZ66382.1"/>
    <property type="molecule type" value="Genomic_DNA"/>
</dbReference>
<comment type="catalytic activity">
    <reaction evidence="1">
        <text>Hydrolysis of terminal non-reducing N-acetyl-D-hexosamine residues in N-acetyl-beta-D-hexosaminides.</text>
        <dbReference type="EC" id="3.2.1.52"/>
    </reaction>
</comment>
<sequence>MIKRSNSRRIVDVCLATIAEVAFLIGSTVPNAMAKTTAEQKIASRVAHMTTKQKVGQLFVTGVSNDASATKHAIKQYDLGGIILMGNNFVGSRSSFKNRLKGYQRSAKIPLTIATDQEGGTVSRLSSNSAISGHSAYLSPRQAYAKGGMKQVLKEYKSEAKTLHTLGINWNYAPDADVSERTGSFIYPRAFSKSYAKTAIYIKDVVPAIQQYNVAATLKHFPGYGAAADTHTGAAAVNRSLKSFESKDFLPFKAGIKAGVDSIMVTHIILSKIDPGRPASLSRKDITLLRKTLGFKGVIVSDSLQMGAVTAYANKHHVYRDVAAIKAGNDVILSSDYRTGIPKVEHALAKKQISTKQLNASVARILLMKHKLGLKVY</sequence>
<dbReference type="Gene3D" id="3.20.20.300">
    <property type="entry name" value="Glycoside hydrolase, family 3, N-terminal domain"/>
    <property type="match status" value="1"/>
</dbReference>
<dbReference type="OrthoDB" id="9805821at2"/>
<keyword evidence="5" id="KW-0326">Glycosidase</keyword>
<dbReference type="Proteomes" id="UP000093267">
    <property type="component" value="Chromosome"/>
</dbReference>
<dbReference type="PANTHER" id="PTHR30480">
    <property type="entry name" value="BETA-HEXOSAMINIDASE-RELATED"/>
    <property type="match status" value="1"/>
</dbReference>
<dbReference type="GO" id="GO:0005975">
    <property type="term" value="P:carbohydrate metabolic process"/>
    <property type="evidence" value="ECO:0007669"/>
    <property type="project" value="InterPro"/>
</dbReference>
<dbReference type="InterPro" id="IPR017853">
    <property type="entry name" value="GH"/>
</dbReference>
<gene>
    <name evidence="7" type="ORF">AYR63_04000</name>
</gene>
<evidence type="ECO:0000259" key="6">
    <source>
        <dbReference type="Pfam" id="PF00933"/>
    </source>
</evidence>
<evidence type="ECO:0000313" key="8">
    <source>
        <dbReference type="Proteomes" id="UP000093267"/>
    </source>
</evidence>
<dbReference type="RefSeq" id="WP_056986984.1">
    <property type="nucleotide sequence ID" value="NZ_CP014912.1"/>
</dbReference>
<evidence type="ECO:0000256" key="1">
    <source>
        <dbReference type="ARBA" id="ARBA00001231"/>
    </source>
</evidence>
<dbReference type="AlphaFoldDB" id="A0A1B2IWH5"/>
<evidence type="ECO:0000313" key="7">
    <source>
        <dbReference type="EMBL" id="ANZ66382.1"/>
    </source>
</evidence>
<proteinExistence type="inferred from homology"/>
<dbReference type="EC" id="3.2.1.52" evidence="3"/>
<name>A0A1B2IWH5_9LACO</name>
<dbReference type="GO" id="GO:0009254">
    <property type="term" value="P:peptidoglycan turnover"/>
    <property type="evidence" value="ECO:0007669"/>
    <property type="project" value="TreeGrafter"/>
</dbReference>
<reference evidence="7 8" key="1">
    <citation type="submission" date="2016-03" db="EMBL/GenBank/DDBJ databases">
        <title>Pediococcus and Lactobacillus from brewery environment - whole genome sequencing and assembly.</title>
        <authorList>
            <person name="Behr J."/>
            <person name="Geissler A.J."/>
            <person name="Vogel R.F."/>
        </authorList>
    </citation>
    <scope>NUCLEOTIDE SEQUENCE [LARGE SCALE GENOMIC DNA]</scope>
    <source>
        <strain evidence="7 8">TMW 1.1995</strain>
    </source>
</reference>
<evidence type="ECO:0000256" key="3">
    <source>
        <dbReference type="ARBA" id="ARBA00012663"/>
    </source>
</evidence>
<dbReference type="InterPro" id="IPR050226">
    <property type="entry name" value="NagZ_Beta-hexosaminidase"/>
</dbReference>